<evidence type="ECO:0000313" key="3">
    <source>
        <dbReference type="EMBL" id="MBC5845331.1"/>
    </source>
</evidence>
<dbReference type="EMBL" id="JACRUL010000035">
    <property type="protein sequence ID" value="MBC5845331.1"/>
    <property type="molecule type" value="Genomic_DNA"/>
</dbReference>
<sequence length="255" mass="26279">MKNLIGAVAPTNRVLVSFKFLMLIVLVAIGFTSCKDQSKSEVSQETELIAKADLQGAQSNFDIGGNCGQERRNFDIGGIGGGQTPPRRICEMYSTKEIGGGKNSNGCLEKPSDTVGRGNQGTTGEYAVSDIGGRNTNSTGNYTSNDIGGRGTNTGTGEYSISDIGGGTGGKGTSSDTGQIESPDDFDDLDTGGSKGTNTNTGEYSFANTGGKNSTGGLEKPSDIGGRGGVEPPGVIDLNTELPTNKRFGCIRSSF</sequence>
<reference evidence="3 4" key="1">
    <citation type="submission" date="2020-08" db="EMBL/GenBank/DDBJ databases">
        <title>Description of novel Flavobacterium F-392 isolate.</title>
        <authorList>
            <person name="Saticioglu I.B."/>
            <person name="Duman M."/>
            <person name="Altun S."/>
        </authorList>
    </citation>
    <scope>NUCLEOTIDE SEQUENCE [LARGE SCALE GENOMIC DNA]</scope>
    <source>
        <strain evidence="3 4">F-392</strain>
    </source>
</reference>
<keyword evidence="2" id="KW-0472">Membrane</keyword>
<proteinExistence type="predicted"/>
<keyword evidence="2" id="KW-1133">Transmembrane helix</keyword>
<evidence type="ECO:0008006" key="5">
    <source>
        <dbReference type="Google" id="ProtNLM"/>
    </source>
</evidence>
<dbReference type="Proteomes" id="UP000641454">
    <property type="component" value="Unassembled WGS sequence"/>
</dbReference>
<comment type="caution">
    <text evidence="3">The sequence shown here is derived from an EMBL/GenBank/DDBJ whole genome shotgun (WGS) entry which is preliminary data.</text>
</comment>
<dbReference type="AlphaFoldDB" id="A0A923N0W5"/>
<evidence type="ECO:0000313" key="4">
    <source>
        <dbReference type="Proteomes" id="UP000641454"/>
    </source>
</evidence>
<keyword evidence="2" id="KW-0812">Transmembrane</keyword>
<feature type="transmembrane region" description="Helical" evidence="2">
    <location>
        <begin position="12"/>
        <end position="31"/>
    </location>
</feature>
<gene>
    <name evidence="3" type="ORF">H8R25_12895</name>
</gene>
<keyword evidence="4" id="KW-1185">Reference proteome</keyword>
<feature type="compositionally biased region" description="Polar residues" evidence="1">
    <location>
        <begin position="206"/>
        <end position="216"/>
    </location>
</feature>
<organism evidence="3 4">
    <name type="scientific">Flavobacterium muglaense</name>
    <dbReference type="NCBI Taxonomy" id="2764716"/>
    <lineage>
        <taxon>Bacteria</taxon>
        <taxon>Pseudomonadati</taxon>
        <taxon>Bacteroidota</taxon>
        <taxon>Flavobacteriia</taxon>
        <taxon>Flavobacteriales</taxon>
        <taxon>Flavobacteriaceae</taxon>
        <taxon>Flavobacterium</taxon>
    </lineage>
</organism>
<evidence type="ECO:0000256" key="1">
    <source>
        <dbReference type="SAM" id="MobiDB-lite"/>
    </source>
</evidence>
<evidence type="ECO:0000256" key="2">
    <source>
        <dbReference type="SAM" id="Phobius"/>
    </source>
</evidence>
<protein>
    <recommendedName>
        <fullName evidence="5">Lipoprotein</fullName>
    </recommendedName>
</protein>
<accession>A0A923N0W5</accession>
<feature type="region of interest" description="Disordered" evidence="1">
    <location>
        <begin position="102"/>
        <end position="238"/>
    </location>
</feature>
<dbReference type="PROSITE" id="PS51257">
    <property type="entry name" value="PROKAR_LIPOPROTEIN"/>
    <property type="match status" value="1"/>
</dbReference>
<dbReference type="RefSeq" id="WP_187019731.1">
    <property type="nucleotide sequence ID" value="NZ_JACRUK010000036.1"/>
</dbReference>
<feature type="compositionally biased region" description="Polar residues" evidence="1">
    <location>
        <begin position="134"/>
        <end position="146"/>
    </location>
</feature>
<name>A0A923N0W5_9FLAO</name>